<evidence type="ECO:0000256" key="4">
    <source>
        <dbReference type="ARBA" id="ARBA00022801"/>
    </source>
</evidence>
<feature type="non-terminal residue" evidence="9">
    <location>
        <position position="659"/>
    </location>
</feature>
<evidence type="ECO:0000259" key="8">
    <source>
        <dbReference type="SMART" id="SM00479"/>
    </source>
</evidence>
<dbReference type="GO" id="GO:0004527">
    <property type="term" value="F:exonuclease activity"/>
    <property type="evidence" value="ECO:0007669"/>
    <property type="project" value="UniProtKB-KW"/>
</dbReference>
<feature type="non-terminal residue" evidence="9">
    <location>
        <position position="1"/>
    </location>
</feature>
<organism evidence="9 10">
    <name type="scientific">Trichodelitschia bisporula</name>
    <dbReference type="NCBI Taxonomy" id="703511"/>
    <lineage>
        <taxon>Eukaryota</taxon>
        <taxon>Fungi</taxon>
        <taxon>Dikarya</taxon>
        <taxon>Ascomycota</taxon>
        <taxon>Pezizomycotina</taxon>
        <taxon>Dothideomycetes</taxon>
        <taxon>Dothideomycetes incertae sedis</taxon>
        <taxon>Phaeotrichales</taxon>
        <taxon>Phaeotrichaceae</taxon>
        <taxon>Trichodelitschia</taxon>
    </lineage>
</organism>
<dbReference type="SUPFAM" id="SSF53098">
    <property type="entry name" value="Ribonuclease H-like"/>
    <property type="match status" value="1"/>
</dbReference>
<proteinExistence type="inferred from homology"/>
<dbReference type="InterPro" id="IPR036397">
    <property type="entry name" value="RNaseH_sf"/>
</dbReference>
<keyword evidence="3" id="KW-0540">Nuclease</keyword>
<comment type="subcellular location">
    <subcellularLocation>
        <location evidence="1">Nucleus</location>
    </subcellularLocation>
</comment>
<keyword evidence="5" id="KW-0269">Exonuclease</keyword>
<dbReference type="OrthoDB" id="206335at2759"/>
<evidence type="ECO:0000256" key="5">
    <source>
        <dbReference type="ARBA" id="ARBA00022839"/>
    </source>
</evidence>
<dbReference type="PANTHER" id="PTHR12801">
    <property type="entry name" value="RNA EXONUCLEASE REXO1 / RECO3 FAMILY MEMBER-RELATED"/>
    <property type="match status" value="1"/>
</dbReference>
<evidence type="ECO:0000313" key="9">
    <source>
        <dbReference type="EMBL" id="KAF2400360.1"/>
    </source>
</evidence>
<name>A0A6G1HWG5_9PEZI</name>
<sequence>KKRKKNPAKGTSNYPEIAFSANSRLQSYVKLSDLQQLALYILADAPAPQWVAVRHHTSIKQVVVMMVPGLEAGMFTGEIPLSFPSRRPSQEVESKDTTAAVALVTTTTSDPSKPLSPDDYYPVKLSTLDLPQELKPFEEMFTHMFPVKAPGDDKQSRLHSPLQGMLVSPLPKSKEEKSAKGVQPAKTSHWTNKRTPITEYIASFEDLQDEGYAIHPALYPTPHLKSIGLARRVADETAPIHGWVNTKVDRLEDGSVPDSEIESGSMTAGRTVLALDCEMCKTAPDKFELTRISIVNWGGDVVMDEYVKPANPITDYLTQFSGITAEKLANVTTTLQDIQQRLVKLLTPRTILLGHSLHGDLKALKLTHPFLVDTALLYPHPRGPPLKSSLKWLVEKHLSRRIQDKGPMGHDSIEDARAVLDLVRLKCERGPGWGTSESAGEPIFRRLGRAHVPGHQRDAGFAGGRRGAVVDWGDPKRGHGHAAHVVTGCNSDQEVVDGVVKVVGGEHGKVDFVWARLRELEAVRGWWCKSKGPGENEGDVLRREARARFFHPLIGVADEGFGDESEPAVDVLARAVEAMTRGVKSVWDALPPTATLVVYSGTGDPRALTGLLDQQRQFREEYRVMKWDEVSVKWTDAEEQALKAACRGARLGVAFVGVK</sequence>
<dbReference type="Pfam" id="PF00929">
    <property type="entry name" value="RNase_T"/>
    <property type="match status" value="1"/>
</dbReference>
<evidence type="ECO:0000256" key="3">
    <source>
        <dbReference type="ARBA" id="ARBA00022722"/>
    </source>
</evidence>
<keyword evidence="10" id="KW-1185">Reference proteome</keyword>
<comment type="similarity">
    <text evidence="2">Belongs to the REXO1/REXO3 family.</text>
</comment>
<keyword evidence="4" id="KW-0378">Hydrolase</keyword>
<evidence type="ECO:0000256" key="6">
    <source>
        <dbReference type="ARBA" id="ARBA00023242"/>
    </source>
</evidence>
<evidence type="ECO:0000256" key="2">
    <source>
        <dbReference type="ARBA" id="ARBA00006357"/>
    </source>
</evidence>
<evidence type="ECO:0000256" key="1">
    <source>
        <dbReference type="ARBA" id="ARBA00004123"/>
    </source>
</evidence>
<dbReference type="AlphaFoldDB" id="A0A6G1HWG5"/>
<dbReference type="GO" id="GO:0003676">
    <property type="term" value="F:nucleic acid binding"/>
    <property type="evidence" value="ECO:0007669"/>
    <property type="project" value="InterPro"/>
</dbReference>
<dbReference type="GO" id="GO:0005634">
    <property type="term" value="C:nucleus"/>
    <property type="evidence" value="ECO:0007669"/>
    <property type="project" value="UniProtKB-SubCell"/>
</dbReference>
<evidence type="ECO:0000256" key="7">
    <source>
        <dbReference type="SAM" id="MobiDB-lite"/>
    </source>
</evidence>
<gene>
    <name evidence="9" type="ORF">EJ06DRAFT_466271</name>
</gene>
<dbReference type="EMBL" id="ML996695">
    <property type="protein sequence ID" value="KAF2400360.1"/>
    <property type="molecule type" value="Genomic_DNA"/>
</dbReference>
<evidence type="ECO:0000313" key="10">
    <source>
        <dbReference type="Proteomes" id="UP000799640"/>
    </source>
</evidence>
<dbReference type="PANTHER" id="PTHR12801:SF115">
    <property type="entry name" value="FI18136P1-RELATED"/>
    <property type="match status" value="1"/>
</dbReference>
<dbReference type="CDD" id="cd06145">
    <property type="entry name" value="REX1_like"/>
    <property type="match status" value="1"/>
</dbReference>
<dbReference type="Proteomes" id="UP000799640">
    <property type="component" value="Unassembled WGS sequence"/>
</dbReference>
<dbReference type="InterPro" id="IPR012337">
    <property type="entry name" value="RNaseH-like_sf"/>
</dbReference>
<reference evidence="9" key="1">
    <citation type="journal article" date="2020" name="Stud. Mycol.">
        <title>101 Dothideomycetes genomes: a test case for predicting lifestyles and emergence of pathogens.</title>
        <authorList>
            <person name="Haridas S."/>
            <person name="Albert R."/>
            <person name="Binder M."/>
            <person name="Bloem J."/>
            <person name="Labutti K."/>
            <person name="Salamov A."/>
            <person name="Andreopoulos B."/>
            <person name="Baker S."/>
            <person name="Barry K."/>
            <person name="Bills G."/>
            <person name="Bluhm B."/>
            <person name="Cannon C."/>
            <person name="Castanera R."/>
            <person name="Culley D."/>
            <person name="Daum C."/>
            <person name="Ezra D."/>
            <person name="Gonzalez J."/>
            <person name="Henrissat B."/>
            <person name="Kuo A."/>
            <person name="Liang C."/>
            <person name="Lipzen A."/>
            <person name="Lutzoni F."/>
            <person name="Magnuson J."/>
            <person name="Mondo S."/>
            <person name="Nolan M."/>
            <person name="Ohm R."/>
            <person name="Pangilinan J."/>
            <person name="Park H.-J."/>
            <person name="Ramirez L."/>
            <person name="Alfaro M."/>
            <person name="Sun H."/>
            <person name="Tritt A."/>
            <person name="Yoshinaga Y."/>
            <person name="Zwiers L.-H."/>
            <person name="Turgeon B."/>
            <person name="Goodwin S."/>
            <person name="Spatafora J."/>
            <person name="Crous P."/>
            <person name="Grigoriev I."/>
        </authorList>
    </citation>
    <scope>NUCLEOTIDE SEQUENCE</scope>
    <source>
        <strain evidence="9">CBS 262.69</strain>
    </source>
</reference>
<accession>A0A6G1HWG5</accession>
<dbReference type="SMART" id="SM00479">
    <property type="entry name" value="EXOIII"/>
    <property type="match status" value="1"/>
</dbReference>
<dbReference type="Gene3D" id="3.30.420.10">
    <property type="entry name" value="Ribonuclease H-like superfamily/Ribonuclease H"/>
    <property type="match status" value="1"/>
</dbReference>
<protein>
    <recommendedName>
        <fullName evidence="8">Exonuclease domain-containing protein</fullName>
    </recommendedName>
</protein>
<feature type="domain" description="Exonuclease" evidence="8">
    <location>
        <begin position="271"/>
        <end position="432"/>
    </location>
</feature>
<dbReference type="InterPro" id="IPR034922">
    <property type="entry name" value="REX1-like_exo"/>
</dbReference>
<feature type="region of interest" description="Disordered" evidence="7">
    <location>
        <begin position="166"/>
        <end position="187"/>
    </location>
</feature>
<dbReference type="FunFam" id="3.30.420.10:FF:000019">
    <property type="entry name" value="RNA exonuclease NEF-sp"/>
    <property type="match status" value="1"/>
</dbReference>
<dbReference type="InterPro" id="IPR013520">
    <property type="entry name" value="Ribonucl_H"/>
</dbReference>
<dbReference type="InterPro" id="IPR047021">
    <property type="entry name" value="REXO1/3/4-like"/>
</dbReference>
<keyword evidence="6" id="KW-0539">Nucleus</keyword>